<keyword evidence="1" id="KW-0645">Protease</keyword>
<organism evidence="4 5">
    <name type="scientific">Thalassoglobus neptunius</name>
    <dbReference type="NCBI Taxonomy" id="1938619"/>
    <lineage>
        <taxon>Bacteria</taxon>
        <taxon>Pseudomonadati</taxon>
        <taxon>Planctomycetota</taxon>
        <taxon>Planctomycetia</taxon>
        <taxon>Planctomycetales</taxon>
        <taxon>Planctomycetaceae</taxon>
        <taxon>Thalassoglobus</taxon>
    </lineage>
</organism>
<dbReference type="AlphaFoldDB" id="A0A5C5X5P6"/>
<sequence length="505" mass="56014">MDRQAPEYIELVAQLRELATLRSCGAVLGWDEQTNLPPNGAEHRANQLSLLAGLSHDRATDPKLGELIEKLSEQVGEGNEDSVEAANVRDAKRAYSRSVKLPRNLVKELSRTATLSQQAWVEARAKKDFAAFQPWLEKVVQLKREEADALGSPTGVKYDALIEDYEPGATAAQIQEVFAPLREELVKLVAGIQASDRKPDVGILERSYPIADQETFGRSAATAIGFDFTSGRLDIAAHPFCSGIGPGDCRLTTRYDEHHFPGAFFGTLHEAGHGIYEQGLNAEQFGLACGEACSLGIHESQSRMWENLVGRSRAFWDHFYPEAQRTFPDAIGDLHIDDFCAAVNNVEPSWIRVEADEVTYNLHIMLRFELEQALLSGDLDVADVPTAWNETFHEFFGMTPTDDSLGCMQDVHWSAGLIGYFPTYALGNMYAAQFFDAAQQELGNLSEMFARGEFAPLKNWLNEKIHSQGRRYDAPKLVQKVTGESLSAAPLLNHLNTKFGMLYGL</sequence>
<comment type="catalytic activity">
    <reaction evidence="1">
        <text>Release of a C-terminal amino acid with broad specificity, except for -Pro.</text>
        <dbReference type="EC" id="3.4.17.19"/>
    </reaction>
</comment>
<dbReference type="PROSITE" id="PS52034">
    <property type="entry name" value="PEPTIDASE_M32"/>
    <property type="match status" value="1"/>
</dbReference>
<dbReference type="Proteomes" id="UP000317243">
    <property type="component" value="Unassembled WGS sequence"/>
</dbReference>
<dbReference type="PANTHER" id="PTHR34217:SF1">
    <property type="entry name" value="CARBOXYPEPTIDASE 1"/>
    <property type="match status" value="1"/>
</dbReference>
<keyword evidence="1 4" id="KW-0378">Hydrolase</keyword>
<comment type="similarity">
    <text evidence="1">Belongs to the peptidase M32 family.</text>
</comment>
<dbReference type="PIRSF" id="PIRSF006615">
    <property type="entry name" value="Zn_crbxpep_Taq"/>
    <property type="match status" value="1"/>
</dbReference>
<dbReference type="InterPro" id="IPR001333">
    <property type="entry name" value="Peptidase_M32_Taq"/>
</dbReference>
<keyword evidence="1" id="KW-0482">Metalloprotease</keyword>
<feature type="active site" description="Proton donor/acceptor" evidence="3">
    <location>
        <position position="270"/>
    </location>
</feature>
<dbReference type="OrthoDB" id="9772308at2"/>
<dbReference type="EMBL" id="SIHI01000001">
    <property type="protein sequence ID" value="TWT58346.1"/>
    <property type="molecule type" value="Genomic_DNA"/>
</dbReference>
<keyword evidence="1 2" id="KW-0479">Metal-binding</keyword>
<feature type="binding site" evidence="2">
    <location>
        <position position="299"/>
    </location>
    <ligand>
        <name>Zn(2+)</name>
        <dbReference type="ChEBI" id="CHEBI:29105"/>
        <note>catalytic</note>
    </ligand>
</feature>
<protein>
    <recommendedName>
        <fullName evidence="1">Metal-dependent carboxypeptidase</fullName>
        <ecNumber evidence="1">3.4.17.19</ecNumber>
    </recommendedName>
</protein>
<reference evidence="4 5" key="1">
    <citation type="submission" date="2019-02" db="EMBL/GenBank/DDBJ databases">
        <title>Deep-cultivation of Planctomycetes and their phenomic and genomic characterization uncovers novel biology.</title>
        <authorList>
            <person name="Wiegand S."/>
            <person name="Jogler M."/>
            <person name="Boedeker C."/>
            <person name="Pinto D."/>
            <person name="Vollmers J."/>
            <person name="Rivas-Marin E."/>
            <person name="Kohn T."/>
            <person name="Peeters S.H."/>
            <person name="Heuer A."/>
            <person name="Rast P."/>
            <person name="Oberbeckmann S."/>
            <person name="Bunk B."/>
            <person name="Jeske O."/>
            <person name="Meyerdierks A."/>
            <person name="Storesund J.E."/>
            <person name="Kallscheuer N."/>
            <person name="Luecker S."/>
            <person name="Lage O.M."/>
            <person name="Pohl T."/>
            <person name="Merkel B.J."/>
            <person name="Hornburger P."/>
            <person name="Mueller R.-W."/>
            <person name="Bruemmer F."/>
            <person name="Labrenz M."/>
            <person name="Spormann A.M."/>
            <person name="Op Den Camp H."/>
            <person name="Overmann J."/>
            <person name="Amann R."/>
            <person name="Jetten M.S.M."/>
            <person name="Mascher T."/>
            <person name="Medema M.H."/>
            <person name="Devos D.P."/>
            <person name="Kaster A.-K."/>
            <person name="Ovreas L."/>
            <person name="Rohde M."/>
            <person name="Galperin M.Y."/>
            <person name="Jogler C."/>
        </authorList>
    </citation>
    <scope>NUCLEOTIDE SEQUENCE [LARGE SCALE GENOMIC DNA]</scope>
    <source>
        <strain evidence="4 5">KOR42</strain>
    </source>
</reference>
<keyword evidence="1 4" id="KW-0121">Carboxypeptidase</keyword>
<comment type="caution">
    <text evidence="4">The sequence shown here is derived from an EMBL/GenBank/DDBJ whole genome shotgun (WGS) entry which is preliminary data.</text>
</comment>
<evidence type="ECO:0000256" key="3">
    <source>
        <dbReference type="PIRSR" id="PIRSR006615-2"/>
    </source>
</evidence>
<dbReference type="RefSeq" id="WP_146508664.1">
    <property type="nucleotide sequence ID" value="NZ_SIHI01000001.1"/>
</dbReference>
<accession>A0A5C5X5P6</accession>
<dbReference type="GO" id="GO:0004181">
    <property type="term" value="F:metallocarboxypeptidase activity"/>
    <property type="evidence" value="ECO:0007669"/>
    <property type="project" value="UniProtKB-UniRule"/>
</dbReference>
<dbReference type="PANTHER" id="PTHR34217">
    <property type="entry name" value="METAL-DEPENDENT CARBOXYPEPTIDASE"/>
    <property type="match status" value="1"/>
</dbReference>
<name>A0A5C5X5P6_9PLAN</name>
<comment type="cofactor">
    <cofactor evidence="2">
        <name>Zn(2+)</name>
        <dbReference type="ChEBI" id="CHEBI:29105"/>
    </cofactor>
    <text evidence="2">Binds 1 zinc ion per subunit.</text>
</comment>
<feature type="binding site" evidence="2">
    <location>
        <position position="273"/>
    </location>
    <ligand>
        <name>Zn(2+)</name>
        <dbReference type="ChEBI" id="CHEBI:29105"/>
        <note>catalytic</note>
    </ligand>
</feature>
<feature type="binding site" evidence="2">
    <location>
        <position position="269"/>
    </location>
    <ligand>
        <name>Zn(2+)</name>
        <dbReference type="ChEBI" id="CHEBI:29105"/>
        <note>catalytic</note>
    </ligand>
</feature>
<keyword evidence="5" id="KW-1185">Reference proteome</keyword>
<dbReference type="GO" id="GO:0006508">
    <property type="term" value="P:proteolysis"/>
    <property type="evidence" value="ECO:0007669"/>
    <property type="project" value="UniProtKB-UniRule"/>
</dbReference>
<evidence type="ECO:0000313" key="4">
    <source>
        <dbReference type="EMBL" id="TWT58346.1"/>
    </source>
</evidence>
<evidence type="ECO:0000256" key="1">
    <source>
        <dbReference type="PIRNR" id="PIRNR006615"/>
    </source>
</evidence>
<dbReference type="SUPFAM" id="SSF55486">
    <property type="entry name" value="Metalloproteases ('zincins'), catalytic domain"/>
    <property type="match status" value="1"/>
</dbReference>
<dbReference type="PRINTS" id="PR00998">
    <property type="entry name" value="CRBOXYPTASET"/>
</dbReference>
<comment type="function">
    <text evidence="1">Broad specificity carboxypetidase that releases amino acids sequentially from the C-terminus, including neutral, aromatic, polar and basic residues.</text>
</comment>
<evidence type="ECO:0000313" key="5">
    <source>
        <dbReference type="Proteomes" id="UP000317243"/>
    </source>
</evidence>
<dbReference type="Gene3D" id="1.10.1370.30">
    <property type="match status" value="1"/>
</dbReference>
<dbReference type="EC" id="3.4.17.19" evidence="1"/>
<evidence type="ECO:0000256" key="2">
    <source>
        <dbReference type="PIRSR" id="PIRSR006615-1"/>
    </source>
</evidence>
<proteinExistence type="inferred from homology"/>
<dbReference type="CDD" id="cd06460">
    <property type="entry name" value="M32_Taq"/>
    <property type="match status" value="1"/>
</dbReference>
<keyword evidence="2" id="KW-0862">Zinc</keyword>
<dbReference type="GO" id="GO:0046872">
    <property type="term" value="F:metal ion binding"/>
    <property type="evidence" value="ECO:0007669"/>
    <property type="project" value="UniProtKB-KW"/>
</dbReference>
<dbReference type="Pfam" id="PF02074">
    <property type="entry name" value="Peptidase_M32"/>
    <property type="match status" value="1"/>
</dbReference>
<gene>
    <name evidence="4" type="ORF">KOR42_17200</name>
</gene>